<dbReference type="RefSeq" id="WP_233697854.1">
    <property type="nucleotide sequence ID" value="NZ_JAJNBZ010000017.1"/>
</dbReference>
<keyword evidence="2" id="KW-1185">Reference proteome</keyword>
<dbReference type="Proteomes" id="UP001199916">
    <property type="component" value="Unassembled WGS sequence"/>
</dbReference>
<name>A0ABS8YJG8_9BACL</name>
<gene>
    <name evidence="1" type="ORF">LQV63_18830</name>
</gene>
<comment type="caution">
    <text evidence="1">The sequence shown here is derived from an EMBL/GenBank/DDBJ whole genome shotgun (WGS) entry which is preliminary data.</text>
</comment>
<dbReference type="EMBL" id="JAJNBZ010000017">
    <property type="protein sequence ID" value="MCE5171359.1"/>
    <property type="molecule type" value="Genomic_DNA"/>
</dbReference>
<accession>A0ABS8YJG8</accession>
<protein>
    <submittedName>
        <fullName evidence="1">Uncharacterized protein</fullName>
    </submittedName>
</protein>
<organism evidence="1 2">
    <name type="scientific">Paenibacillus profundus</name>
    <dbReference type="NCBI Taxonomy" id="1173085"/>
    <lineage>
        <taxon>Bacteria</taxon>
        <taxon>Bacillati</taxon>
        <taxon>Bacillota</taxon>
        <taxon>Bacilli</taxon>
        <taxon>Bacillales</taxon>
        <taxon>Paenibacillaceae</taxon>
        <taxon>Paenibacillus</taxon>
    </lineage>
</organism>
<evidence type="ECO:0000313" key="1">
    <source>
        <dbReference type="EMBL" id="MCE5171359.1"/>
    </source>
</evidence>
<proteinExistence type="predicted"/>
<evidence type="ECO:0000313" key="2">
    <source>
        <dbReference type="Proteomes" id="UP001199916"/>
    </source>
</evidence>
<sequence length="836" mass="92014">MPYEAKTDWKYDDTVTEKDLNRIEQGLKDAHVAEREALTLSPGVQVVEVENETPFNFGSVRGRTLVNLLGRNGRCDKIGFFGTGGAGNVIVDSTIKRYGDATFKITQTAGETSFVINGAFAVDRTKKYMFAVDVLLTHSSAGGRVVMNLQQSGAGAVIGSGTANAELLGTWQTIHATFDASKLNSPEMSIVVGTMGDGAVTCNVDGVRCYEITQAEYDVSVSLTPEQVATRYPYVDGMTNVHNPYVGITGANLLPPFTEWSFNITILDARPSLDPYAITYTATKTHTLLFSEIDVLPNTTYYLSCETQNGEFGIHDVTGTKVISPYSNKSRTFNTGEYNRVRVYLSNREKLGDFTFRNPMLVVDTEAKPFAPQQRSIWAAECQLAAHPVDGSNPDTLFVGDDGLPYTLGKWGKMVVSGDWNWKYNVSWSTHKRVYVANLVPVNSVGIQQYMTKYDGNPVYMDGAGNGPDQFQIQPATGYLYVTIPNADSGWGPDYTPDADEIKAYFMGWRMCQQETAGLYNGTGTRCWGKITDPVNVIANPGWSTVTVLPTELAGTDGVGNVYTPYRLQYLKAKPTVEPVANYETGATLCKGANMVEVGSGIVLREKANPSYYSENDSWFINNGVVTWESTRFQHKANKIINIYEGATKDSRWTVENISLAYGNERAYLSNSYYDPTAVYHVTYTMLEPTLAAPISGSIAANLRATVSDLVQHTGDMERRLAVVESQKAEKDAPQWIKPTLLNGLTELASTQYVKDSLGFVHIRGRVKSLETIPNETVLFKLPVGYRPEIMSEQCVATFGGTKEICNVQINIDGSVKVWNSTGTVIYLDRVSFQAK</sequence>
<reference evidence="1 2" key="1">
    <citation type="submission" date="2021-11" db="EMBL/GenBank/DDBJ databases">
        <title>Draft genome sequence of Paenibacillus profundus YoMME, a new Gram-positive bacteria with exoelectrogenic properties.</title>
        <authorList>
            <person name="Hubenova Y."/>
            <person name="Hubenova E."/>
            <person name="Manasiev Y."/>
            <person name="Peykov S."/>
            <person name="Mitov M."/>
        </authorList>
    </citation>
    <scope>NUCLEOTIDE SEQUENCE [LARGE SCALE GENOMIC DNA]</scope>
    <source>
        <strain evidence="1 2">YoMME</strain>
    </source>
</reference>